<name>X1PM74_9ZZZZ</name>
<accession>X1PM74</accession>
<gene>
    <name evidence="1" type="ORF">S06H3_46775</name>
</gene>
<reference evidence="1" key="1">
    <citation type="journal article" date="2014" name="Front. Microbiol.">
        <title>High frequency of phylogenetically diverse reductive dehalogenase-homologous genes in deep subseafloor sedimentary metagenomes.</title>
        <authorList>
            <person name="Kawai M."/>
            <person name="Futagami T."/>
            <person name="Toyoda A."/>
            <person name="Takaki Y."/>
            <person name="Nishi S."/>
            <person name="Hori S."/>
            <person name="Arai W."/>
            <person name="Tsubouchi T."/>
            <person name="Morono Y."/>
            <person name="Uchiyama I."/>
            <person name="Ito T."/>
            <person name="Fujiyama A."/>
            <person name="Inagaki F."/>
            <person name="Takami H."/>
        </authorList>
    </citation>
    <scope>NUCLEOTIDE SEQUENCE</scope>
    <source>
        <strain evidence="1">Expedition CK06-06</strain>
    </source>
</reference>
<dbReference type="AlphaFoldDB" id="X1PM74"/>
<protein>
    <submittedName>
        <fullName evidence="1">Uncharacterized protein</fullName>
    </submittedName>
</protein>
<proteinExistence type="predicted"/>
<sequence length="59" mass="7292">MPKIPEEVNKEIGKYQSSEMEKLTQSTKEILKDIENYKPPSKEFLRKWRKEMREFFRKL</sequence>
<organism evidence="1">
    <name type="scientific">marine sediment metagenome</name>
    <dbReference type="NCBI Taxonomy" id="412755"/>
    <lineage>
        <taxon>unclassified sequences</taxon>
        <taxon>metagenomes</taxon>
        <taxon>ecological metagenomes</taxon>
    </lineage>
</organism>
<comment type="caution">
    <text evidence="1">The sequence shown here is derived from an EMBL/GenBank/DDBJ whole genome shotgun (WGS) entry which is preliminary data.</text>
</comment>
<dbReference type="EMBL" id="BARV01029323">
    <property type="protein sequence ID" value="GAI43626.1"/>
    <property type="molecule type" value="Genomic_DNA"/>
</dbReference>
<evidence type="ECO:0000313" key="1">
    <source>
        <dbReference type="EMBL" id="GAI43626.1"/>
    </source>
</evidence>